<dbReference type="InterPro" id="IPR051398">
    <property type="entry name" value="Polysacch_Deacetylase"/>
</dbReference>
<dbReference type="STRING" id="62928.azo2324"/>
<dbReference type="Pfam" id="PF01522">
    <property type="entry name" value="Polysacc_deac_1"/>
    <property type="match status" value="1"/>
</dbReference>
<sequence length="279" mass="30958">MPVPALQPDRINILMYHQVGDFGRSPAVRAHPSTYCDRHRFARQMAWLASHGYTVLDMDAVLACLRGERAIPPRAVALTFDDGYRNFYEHAWPVLQRHGFPATVYLIADMLGQPARWFAADGRDTPPLMARAELLELRRAGILFGSHTAGHVKLAQHSDAVIHDELSRSRQVLEDLFGERIDHFCYPYGSHDLRVVEAVAEAGYLTATTCNRAPAGRDDDPLVLPRKAIAHGDNLLGFLWRLHMKNTPRKTPLHRADVAAPAPGVGRGLALAAGVDNNQ</sequence>
<dbReference type="Gene3D" id="3.20.20.370">
    <property type="entry name" value="Glycoside hydrolase/deacetylase"/>
    <property type="match status" value="1"/>
</dbReference>
<protein>
    <submittedName>
        <fullName evidence="4">Polysaccharide deacetylase</fullName>
        <ecNumber evidence="4">3.5.1.33</ecNumber>
    </submittedName>
</protein>
<organism evidence="4 5">
    <name type="scientific">Azoarcus sp. (strain BH72)</name>
    <dbReference type="NCBI Taxonomy" id="418699"/>
    <lineage>
        <taxon>Bacteria</taxon>
        <taxon>Pseudomonadati</taxon>
        <taxon>Pseudomonadota</taxon>
        <taxon>Betaproteobacteria</taxon>
        <taxon>Rhodocyclales</taxon>
        <taxon>Zoogloeaceae</taxon>
        <taxon>Azoarcus</taxon>
    </lineage>
</organism>
<evidence type="ECO:0000256" key="1">
    <source>
        <dbReference type="ARBA" id="ARBA00004613"/>
    </source>
</evidence>
<dbReference type="PROSITE" id="PS51677">
    <property type="entry name" value="NODB"/>
    <property type="match status" value="1"/>
</dbReference>
<dbReference type="eggNOG" id="COG0726">
    <property type="taxonomic scope" value="Bacteria"/>
</dbReference>
<evidence type="ECO:0000313" key="5">
    <source>
        <dbReference type="Proteomes" id="UP000002588"/>
    </source>
</evidence>
<evidence type="ECO:0000259" key="3">
    <source>
        <dbReference type="PROSITE" id="PS51677"/>
    </source>
</evidence>
<dbReference type="PANTHER" id="PTHR34216:SF3">
    <property type="entry name" value="POLY-BETA-1,6-N-ACETYL-D-GLUCOSAMINE N-DEACETYLASE"/>
    <property type="match status" value="1"/>
</dbReference>
<dbReference type="KEGG" id="aoa:dqs_2454"/>
<dbReference type="PANTHER" id="PTHR34216">
    <property type="match status" value="1"/>
</dbReference>
<evidence type="ECO:0000313" key="4">
    <source>
        <dbReference type="EMBL" id="CAL94941.1"/>
    </source>
</evidence>
<dbReference type="EMBL" id="AM406670">
    <property type="protein sequence ID" value="CAL94941.1"/>
    <property type="molecule type" value="Genomic_DNA"/>
</dbReference>
<dbReference type="GO" id="GO:0005576">
    <property type="term" value="C:extracellular region"/>
    <property type="evidence" value="ECO:0007669"/>
    <property type="project" value="UniProtKB-SubCell"/>
</dbReference>
<evidence type="ECO:0000256" key="2">
    <source>
        <dbReference type="ARBA" id="ARBA00022729"/>
    </source>
</evidence>
<reference evidence="4 5" key="1">
    <citation type="journal article" date="2006" name="Nat. Biotechnol.">
        <title>Complete genome of the mutualistic, N2-fixing grass endophyte Azoarcus sp. strain BH72.</title>
        <authorList>
            <person name="Krause A."/>
            <person name="Ramakumar A."/>
            <person name="Bartels D."/>
            <person name="Battistoni F."/>
            <person name="Bekel T."/>
            <person name="Boch J."/>
            <person name="Boehm M."/>
            <person name="Friedrich F."/>
            <person name="Hurek T."/>
            <person name="Krause L."/>
            <person name="Linke B."/>
            <person name="McHardy A.C."/>
            <person name="Sarkar A."/>
            <person name="Schneiker S."/>
            <person name="Syed A.A."/>
            <person name="Thauer R."/>
            <person name="Vorhoelter F.-J."/>
            <person name="Weidner S."/>
            <person name="Puehler A."/>
            <person name="Reinhold-Hurek B."/>
            <person name="Kaiser O."/>
            <person name="Goesmann A."/>
        </authorList>
    </citation>
    <scope>NUCLEOTIDE SEQUENCE [LARGE SCALE GENOMIC DNA]</scope>
    <source>
        <strain evidence="4 5">BH72</strain>
    </source>
</reference>
<keyword evidence="5" id="KW-1185">Reference proteome</keyword>
<name>A1K7Y6_AZOSB</name>
<feature type="domain" description="NodB homology" evidence="3">
    <location>
        <begin position="74"/>
        <end position="279"/>
    </location>
</feature>
<proteinExistence type="predicted"/>
<dbReference type="CDD" id="cd10918">
    <property type="entry name" value="CE4_NodB_like_5s_6s"/>
    <property type="match status" value="1"/>
</dbReference>
<dbReference type="RefSeq" id="WP_011766055.1">
    <property type="nucleotide sequence ID" value="NC_008702.1"/>
</dbReference>
<dbReference type="InterPro" id="IPR002509">
    <property type="entry name" value="NODB_dom"/>
</dbReference>
<dbReference type="Proteomes" id="UP000002588">
    <property type="component" value="Chromosome"/>
</dbReference>
<keyword evidence="2" id="KW-0732">Signal</keyword>
<keyword evidence="4" id="KW-0378">Hydrolase</keyword>
<dbReference type="GO" id="GO:0005975">
    <property type="term" value="P:carbohydrate metabolic process"/>
    <property type="evidence" value="ECO:0007669"/>
    <property type="project" value="InterPro"/>
</dbReference>
<dbReference type="GO" id="GO:0050119">
    <property type="term" value="F:N-acetylglucosamine deacetylase activity"/>
    <property type="evidence" value="ECO:0007669"/>
    <property type="project" value="UniProtKB-EC"/>
</dbReference>
<dbReference type="KEGG" id="azo:azo2324"/>
<dbReference type="SUPFAM" id="SSF88713">
    <property type="entry name" value="Glycoside hydrolase/deacetylase"/>
    <property type="match status" value="1"/>
</dbReference>
<dbReference type="HOGENOM" id="CLU_030024_5_2_4"/>
<accession>A1K7Y6</accession>
<dbReference type="EC" id="3.5.1.33" evidence="4"/>
<comment type="subcellular location">
    <subcellularLocation>
        <location evidence="1">Secreted</location>
    </subcellularLocation>
</comment>
<dbReference type="InterPro" id="IPR011330">
    <property type="entry name" value="Glyco_hydro/deAcase_b/a-brl"/>
</dbReference>
<dbReference type="AlphaFoldDB" id="A1K7Y6"/>
<gene>
    <name evidence="4" type="ordered locus">azo2324</name>
</gene>
<dbReference type="OrthoDB" id="9814639at2"/>